<dbReference type="STRING" id="1196081.A0A364LE71"/>
<dbReference type="SMART" id="SM00298">
    <property type="entry name" value="CHROMO"/>
    <property type="match status" value="1"/>
</dbReference>
<dbReference type="PROSITE" id="PS50013">
    <property type="entry name" value="CHROMO_2"/>
    <property type="match status" value="1"/>
</dbReference>
<feature type="region of interest" description="Disordered" evidence="2">
    <location>
        <begin position="708"/>
        <end position="729"/>
    </location>
</feature>
<feature type="compositionally biased region" description="Polar residues" evidence="2">
    <location>
        <begin position="312"/>
        <end position="327"/>
    </location>
</feature>
<dbReference type="RefSeq" id="XP_040738525.1">
    <property type="nucleotide sequence ID" value="XM_040872608.1"/>
</dbReference>
<feature type="compositionally biased region" description="Basic and acidic residues" evidence="2">
    <location>
        <begin position="252"/>
        <end position="266"/>
    </location>
</feature>
<dbReference type="Proteomes" id="UP000249363">
    <property type="component" value="Unassembled WGS sequence"/>
</dbReference>
<dbReference type="Gene3D" id="2.40.50.40">
    <property type="match status" value="1"/>
</dbReference>
<evidence type="ECO:0000313" key="5">
    <source>
        <dbReference type="Proteomes" id="UP000249363"/>
    </source>
</evidence>
<feature type="compositionally biased region" description="Polar residues" evidence="2">
    <location>
        <begin position="380"/>
        <end position="392"/>
    </location>
</feature>
<evidence type="ECO:0000256" key="1">
    <source>
        <dbReference type="ARBA" id="ARBA00011353"/>
    </source>
</evidence>
<proteinExistence type="predicted"/>
<dbReference type="CDD" id="cd18966">
    <property type="entry name" value="chromodomain"/>
    <property type="match status" value="1"/>
</dbReference>
<keyword evidence="5" id="KW-1185">Reference proteome</keyword>
<feature type="compositionally biased region" description="Basic and acidic residues" evidence="2">
    <location>
        <begin position="294"/>
        <end position="311"/>
    </location>
</feature>
<gene>
    <name evidence="4" type="ORF">BHQ10_010023</name>
</gene>
<comment type="caution">
    <text evidence="4">The sequence shown here is derived from an EMBL/GenBank/DDBJ whole genome shotgun (WGS) entry which is preliminary data.</text>
</comment>
<dbReference type="GeneID" id="63799237"/>
<feature type="region of interest" description="Disordered" evidence="2">
    <location>
        <begin position="374"/>
        <end position="418"/>
    </location>
</feature>
<feature type="domain" description="Chromo" evidence="3">
    <location>
        <begin position="50"/>
        <end position="108"/>
    </location>
</feature>
<protein>
    <recommendedName>
        <fullName evidence="3">Chromo domain-containing protein</fullName>
    </recommendedName>
</protein>
<evidence type="ECO:0000313" key="4">
    <source>
        <dbReference type="EMBL" id="RAO74011.1"/>
    </source>
</evidence>
<dbReference type="Pfam" id="PF00385">
    <property type="entry name" value="Chromo"/>
    <property type="match status" value="1"/>
</dbReference>
<dbReference type="SUPFAM" id="SSF54160">
    <property type="entry name" value="Chromo domain-like"/>
    <property type="match status" value="1"/>
</dbReference>
<dbReference type="OrthoDB" id="1918685at2759"/>
<dbReference type="GO" id="GO:0006338">
    <property type="term" value="P:chromatin remodeling"/>
    <property type="evidence" value="ECO:0007669"/>
    <property type="project" value="UniProtKB-ARBA"/>
</dbReference>
<dbReference type="InterPro" id="IPR000953">
    <property type="entry name" value="Chromo/chromo_shadow_dom"/>
</dbReference>
<comment type="subunit">
    <text evidence="1">Component of the NuA4 histone acetyltransferase complex.</text>
</comment>
<feature type="region of interest" description="Disordered" evidence="2">
    <location>
        <begin position="1"/>
        <end position="31"/>
    </location>
</feature>
<feature type="region of interest" description="Disordered" evidence="2">
    <location>
        <begin position="620"/>
        <end position="668"/>
    </location>
</feature>
<accession>A0A364LE71</accession>
<evidence type="ECO:0000259" key="3">
    <source>
        <dbReference type="PROSITE" id="PS50013"/>
    </source>
</evidence>
<sequence>MASPFNSREGIAIQTSGLNNPPNPTTAAVERDEDDISLTSTVESVFQDEYEVETIHAQDIINGQKVYLVKWKGYEDLRCTWEPRNSFNTTEILQEWKNKKQQIRRGTRQPFDVEAWQAEIEAFENAREDRKRRRRAKRARLGLLGSDDHDQEATAVPTAAAPIADVEMTVPPQAPLETSSDDEMPLIHRKGLEQNKSPSITDSVQSKSPSQPRSTPPTLPTNEPTVQPTPAGPINQTAHRTERPKALPPKPVDIKVVDGRIERRDLAGVLNRARQQPKNPTEKSKPWKLFQTTHRFEKASQQDPEPNRNDLELQSPSTWSPFQMSSSLRKRQQKEDNSLFVEQDEIPETQQTSLPQTPAASIVTPVLPSKRLSAVEQPSAIPSSTIPQNDYTQEVRGSPSTESSDHYVPKGPKGWKPLMGEKRKLRKKEDMLCQISYGTEPVEIGDALLCDLSTDTREMVNKLKYKDELKVRFEEICTLDRFQSLAHETRKEISFNGYILPYPDTQSALFGLEHLLLKKDLVAIARISPYSSDPVRGLTFVCYPNHPRSKSFQLLNRQGYSAQKGSLCFAGIKEVLPRHPREIAFPKDDSMTRSSLERPERQGRYEEFIKMRSEGLDTWRLPSQSIPSTPRRDDSFSRVKGRALQAQDPRLEVSTTRSDQAPGASRIAQSSAVLNTAVAVHDETNATYSNAMDTSSDSSEEIDIITGTEAPISKEIDVPSPAPVTSNEQYTDRVIPETQDVQMLDVSNAENIDLKEYLTKAFLNNFKITYDDMAAVTSHSSIKLANCFYLWFPEDADADFQVLENFLDKHDAIVLSNRKQNDWEKFTKSSTGVALFHHSFLRFSEMPGFHKLTMSSSFNFWTVSLATVIPNVEPQTHFQRIFPHGTGYLMTEDFMLHERDAAIIVLAWFRDIVSTKFPGTLKMMFRPNVLKWLDRMSKEDPRFAIMAVLIGDTACHGDASNWPVEARDLDCFHNPSLESPVISLAKLPSAGPADTSSVAKASAEQSKDTDLLCEVFAAWAILNAASLRKFLILTHNKPMDRWQAWQHVSPLPPFHKILG</sequence>
<reference evidence="4 5" key="1">
    <citation type="journal article" date="2017" name="Biotechnol. Biofuels">
        <title>Differential beta-glucosidase expression as a function of carbon source availability in Talaromyces amestolkiae: a genomic and proteomic approach.</title>
        <authorList>
            <person name="de Eugenio L.I."/>
            <person name="Mendez-Liter J.A."/>
            <person name="Nieto-Dominguez M."/>
            <person name="Alonso L."/>
            <person name="Gil-Munoz J."/>
            <person name="Barriuso J."/>
            <person name="Prieto A."/>
            <person name="Martinez M.J."/>
        </authorList>
    </citation>
    <scope>NUCLEOTIDE SEQUENCE [LARGE SCALE GENOMIC DNA]</scope>
    <source>
        <strain evidence="4 5">CIB</strain>
    </source>
</reference>
<name>A0A364LE71_TALAM</name>
<feature type="compositionally biased region" description="Polar residues" evidence="2">
    <location>
        <begin position="220"/>
        <end position="238"/>
    </location>
</feature>
<dbReference type="EMBL" id="MIKG01000028">
    <property type="protein sequence ID" value="RAO74011.1"/>
    <property type="molecule type" value="Genomic_DNA"/>
</dbReference>
<dbReference type="AlphaFoldDB" id="A0A364LE71"/>
<feature type="region of interest" description="Disordered" evidence="2">
    <location>
        <begin position="191"/>
        <end position="336"/>
    </location>
</feature>
<organism evidence="4 5">
    <name type="scientific">Talaromyces amestolkiae</name>
    <dbReference type="NCBI Taxonomy" id="1196081"/>
    <lineage>
        <taxon>Eukaryota</taxon>
        <taxon>Fungi</taxon>
        <taxon>Dikarya</taxon>
        <taxon>Ascomycota</taxon>
        <taxon>Pezizomycotina</taxon>
        <taxon>Eurotiomycetes</taxon>
        <taxon>Eurotiomycetidae</taxon>
        <taxon>Eurotiales</taxon>
        <taxon>Trichocomaceae</taxon>
        <taxon>Talaromyces</taxon>
        <taxon>Talaromyces sect. Talaromyces</taxon>
    </lineage>
</organism>
<dbReference type="InterPro" id="IPR016197">
    <property type="entry name" value="Chromo-like_dom_sf"/>
</dbReference>
<dbReference type="InterPro" id="IPR023780">
    <property type="entry name" value="Chromo_domain"/>
</dbReference>
<evidence type="ECO:0000256" key="2">
    <source>
        <dbReference type="SAM" id="MobiDB-lite"/>
    </source>
</evidence>
<feature type="compositionally biased region" description="Polar residues" evidence="2">
    <location>
        <begin position="194"/>
        <end position="213"/>
    </location>
</feature>